<feature type="region of interest" description="Disordered" evidence="1">
    <location>
        <begin position="142"/>
        <end position="164"/>
    </location>
</feature>
<evidence type="ECO:0000256" key="1">
    <source>
        <dbReference type="SAM" id="MobiDB-lite"/>
    </source>
</evidence>
<gene>
    <name evidence="2" type="ORF">FBUS_10083</name>
</gene>
<dbReference type="Proteomes" id="UP000728185">
    <property type="component" value="Unassembled WGS sequence"/>
</dbReference>
<dbReference type="OrthoDB" id="676979at2759"/>
<proteinExistence type="predicted"/>
<feature type="compositionally biased region" description="Basic and acidic residues" evidence="1">
    <location>
        <begin position="142"/>
        <end position="157"/>
    </location>
</feature>
<dbReference type="EMBL" id="LUCM01007759">
    <property type="protein sequence ID" value="KAA0189380.1"/>
    <property type="molecule type" value="Genomic_DNA"/>
</dbReference>
<evidence type="ECO:0000313" key="2">
    <source>
        <dbReference type="EMBL" id="KAA0189380.1"/>
    </source>
</evidence>
<evidence type="ECO:0000313" key="3">
    <source>
        <dbReference type="Proteomes" id="UP000728185"/>
    </source>
</evidence>
<organism evidence="2 3">
    <name type="scientific">Fasciolopsis buskii</name>
    <dbReference type="NCBI Taxonomy" id="27845"/>
    <lineage>
        <taxon>Eukaryota</taxon>
        <taxon>Metazoa</taxon>
        <taxon>Spiralia</taxon>
        <taxon>Lophotrochozoa</taxon>
        <taxon>Platyhelminthes</taxon>
        <taxon>Trematoda</taxon>
        <taxon>Digenea</taxon>
        <taxon>Plagiorchiida</taxon>
        <taxon>Echinostomata</taxon>
        <taxon>Echinostomatoidea</taxon>
        <taxon>Fasciolidae</taxon>
        <taxon>Fasciolopsis</taxon>
    </lineage>
</organism>
<reference evidence="2" key="1">
    <citation type="submission" date="2019-05" db="EMBL/GenBank/DDBJ databases">
        <title>Annotation for the trematode Fasciolopsis buski.</title>
        <authorList>
            <person name="Choi Y.-J."/>
        </authorList>
    </citation>
    <scope>NUCLEOTIDE SEQUENCE</scope>
    <source>
        <strain evidence="2">HT</strain>
        <tissue evidence="2">Whole worm</tissue>
    </source>
</reference>
<protein>
    <submittedName>
        <fullName evidence="2">Uncharacterized protein</fullName>
    </submittedName>
</protein>
<dbReference type="AlphaFoldDB" id="A0A8E0VH81"/>
<sequence length="285" mass="32354">MPIDNQGDPITTEPLDPSPGSPGAFTLPALLFPSLVTATNVDPHGRAAAAWHKACQNGPHPIRPVYRFPRGMPAGLFERATVRLNWPEELKFHYVEHWKTGVQLCHTSQQILVRFTVDQSIDSDPSMRFEFRSFRKEVDSSKTEAVKEGSQSEHREMNASLVQPKQAKWKSDKPKWHGWPIPEEVLWDWIIPLLKALDGLLLSYQGLCYRRLMQCPKCDEVTFSGEWLFPQEMQMVHSKKCPACVYKVATCLLAPPERGLEGKFSYSSPVPSFMRTSLIDCGRCD</sequence>
<comment type="caution">
    <text evidence="2">The sequence shown here is derived from an EMBL/GenBank/DDBJ whole genome shotgun (WGS) entry which is preliminary data.</text>
</comment>
<name>A0A8E0VH81_9TREM</name>
<keyword evidence="3" id="KW-1185">Reference proteome</keyword>
<accession>A0A8E0VH81</accession>